<accession>A0ABX8DAA6</accession>
<feature type="transmembrane region" description="Helical" evidence="9">
    <location>
        <begin position="138"/>
        <end position="162"/>
    </location>
</feature>
<keyword evidence="3" id="KW-0808">Transferase</keyword>
<evidence type="ECO:0000256" key="3">
    <source>
        <dbReference type="ARBA" id="ARBA00022679"/>
    </source>
</evidence>
<keyword evidence="5 9" id="KW-1133">Transmembrane helix</keyword>
<keyword evidence="2" id="KW-1003">Cell membrane</keyword>
<evidence type="ECO:0000256" key="4">
    <source>
        <dbReference type="ARBA" id="ARBA00022692"/>
    </source>
</evidence>
<evidence type="ECO:0000256" key="6">
    <source>
        <dbReference type="ARBA" id="ARBA00023136"/>
    </source>
</evidence>
<reference evidence="10 11" key="1">
    <citation type="submission" date="2021-05" db="EMBL/GenBank/DDBJ databases">
        <title>Novel species in genus Cellulomonas.</title>
        <authorList>
            <person name="Zhang G."/>
        </authorList>
    </citation>
    <scope>NUCLEOTIDE SEQUENCE [LARGE SCALE GENOMIC DNA]</scope>
    <source>
        <strain evidence="11">zg-ZUI222</strain>
    </source>
</reference>
<protein>
    <submittedName>
        <fullName evidence="10">DUF2029 domain-containing protein</fullName>
    </submittedName>
</protein>
<feature type="region of interest" description="Disordered" evidence="8">
    <location>
        <begin position="392"/>
        <end position="419"/>
    </location>
</feature>
<dbReference type="InterPro" id="IPR018584">
    <property type="entry name" value="GT87"/>
</dbReference>
<keyword evidence="6 9" id="KW-0472">Membrane</keyword>
<name>A0ABX8DAA6_9CELL</name>
<evidence type="ECO:0000313" key="11">
    <source>
        <dbReference type="Proteomes" id="UP000677804"/>
    </source>
</evidence>
<dbReference type="Proteomes" id="UP000677804">
    <property type="component" value="Chromosome"/>
</dbReference>
<feature type="transmembrane region" description="Helical" evidence="9">
    <location>
        <begin position="246"/>
        <end position="267"/>
    </location>
</feature>
<evidence type="ECO:0000256" key="9">
    <source>
        <dbReference type="SAM" id="Phobius"/>
    </source>
</evidence>
<feature type="transmembrane region" description="Helical" evidence="9">
    <location>
        <begin position="333"/>
        <end position="351"/>
    </location>
</feature>
<feature type="transmembrane region" description="Helical" evidence="9">
    <location>
        <begin position="287"/>
        <end position="304"/>
    </location>
</feature>
<evidence type="ECO:0000256" key="8">
    <source>
        <dbReference type="SAM" id="MobiDB-lite"/>
    </source>
</evidence>
<gene>
    <name evidence="10" type="ORF">KG103_16270</name>
</gene>
<comment type="subcellular location">
    <subcellularLocation>
        <location evidence="1">Cell membrane</location>
        <topology evidence="1">Multi-pass membrane protein</topology>
    </subcellularLocation>
</comment>
<keyword evidence="11" id="KW-1185">Reference proteome</keyword>
<feature type="transmembrane region" description="Helical" evidence="9">
    <location>
        <begin position="363"/>
        <end position="384"/>
    </location>
</feature>
<evidence type="ECO:0000256" key="5">
    <source>
        <dbReference type="ARBA" id="ARBA00022989"/>
    </source>
</evidence>
<feature type="transmembrane region" description="Helical" evidence="9">
    <location>
        <begin position="174"/>
        <end position="191"/>
    </location>
</feature>
<feature type="transmembrane region" description="Helical" evidence="9">
    <location>
        <begin position="67"/>
        <end position="89"/>
    </location>
</feature>
<dbReference type="EMBL" id="CP074405">
    <property type="protein sequence ID" value="QVI64359.1"/>
    <property type="molecule type" value="Genomic_DNA"/>
</dbReference>
<evidence type="ECO:0000313" key="10">
    <source>
        <dbReference type="EMBL" id="QVI64359.1"/>
    </source>
</evidence>
<feature type="transmembrane region" description="Helical" evidence="9">
    <location>
        <begin position="101"/>
        <end position="132"/>
    </location>
</feature>
<evidence type="ECO:0000256" key="7">
    <source>
        <dbReference type="ARBA" id="ARBA00024033"/>
    </source>
</evidence>
<dbReference type="Pfam" id="PF09594">
    <property type="entry name" value="GT87"/>
    <property type="match status" value="1"/>
</dbReference>
<evidence type="ECO:0000256" key="2">
    <source>
        <dbReference type="ARBA" id="ARBA00022475"/>
    </source>
</evidence>
<evidence type="ECO:0000256" key="1">
    <source>
        <dbReference type="ARBA" id="ARBA00004651"/>
    </source>
</evidence>
<organism evidence="10 11">
    <name type="scientific">Cellulomonas wangleii</name>
    <dbReference type="NCBI Taxonomy" id="2816956"/>
    <lineage>
        <taxon>Bacteria</taxon>
        <taxon>Bacillati</taxon>
        <taxon>Actinomycetota</taxon>
        <taxon>Actinomycetes</taxon>
        <taxon>Micrococcales</taxon>
        <taxon>Cellulomonadaceae</taxon>
        <taxon>Cellulomonas</taxon>
    </lineage>
</organism>
<keyword evidence="4 9" id="KW-0812">Transmembrane</keyword>
<sequence length="419" mass="44148">MAVHVWGAHLGTGPMAGAYTDVELYRWWVQTGLDSGQWPVLDGAWVYPAGAVLPMLVPAVVSTTSTLAYTLGWCALVTVLDAVAVALLLRRRAGRLAASWWIAFLLLLGPVAMGRLDAVVAPMSVIALLVALTHPRTSAVLVTAAAWIKVSPGAAIIPLLLAARRPWRDVVEPAVLVCAVVVGTVVALGGGDEVLSFVRTQGERGLQVESVAATGWLVAGLWTPTIRREFNPDIISVEVYGPGTQAAADTLGAVLPIAVLLTTALLWWRRRREGQRLWSDDAVRADLVVRGTFALTLVLIVANKVGSPQFISWLAPPVAVALALGLPRWRPTAVAVAVVAGATQWVYPWYYPLVMGGQPLSTMVLVGRNVALVVLLVVTLVHLARVPRAPSVAGAGPATEVAPDPSGAVGGEPGEQVRA</sequence>
<comment type="similarity">
    <text evidence="7">Belongs to the glycosyltransferase 87 family.</text>
</comment>
<proteinExistence type="inferred from homology"/>